<organism evidence="3 4">
    <name type="scientific">Aspergillus terreus</name>
    <dbReference type="NCBI Taxonomy" id="33178"/>
    <lineage>
        <taxon>Eukaryota</taxon>
        <taxon>Fungi</taxon>
        <taxon>Dikarya</taxon>
        <taxon>Ascomycota</taxon>
        <taxon>Pezizomycotina</taxon>
        <taxon>Eurotiomycetes</taxon>
        <taxon>Eurotiomycetidae</taxon>
        <taxon>Eurotiales</taxon>
        <taxon>Aspergillaceae</taxon>
        <taxon>Aspergillus</taxon>
        <taxon>Aspergillus subgen. Circumdati</taxon>
    </lineage>
</organism>
<name>A0A5M3Z3S7_ASPTE</name>
<feature type="region of interest" description="Disordered" evidence="2">
    <location>
        <begin position="1"/>
        <end position="101"/>
    </location>
</feature>
<proteinExistence type="predicted"/>
<keyword evidence="4" id="KW-1185">Reference proteome</keyword>
<feature type="compositionally biased region" description="Basic and acidic residues" evidence="2">
    <location>
        <begin position="606"/>
        <end position="619"/>
    </location>
</feature>
<accession>A0A5M3Z3S7</accession>
<feature type="compositionally biased region" description="Low complexity" evidence="2">
    <location>
        <begin position="190"/>
        <end position="205"/>
    </location>
</feature>
<feature type="region of interest" description="Disordered" evidence="2">
    <location>
        <begin position="187"/>
        <end position="229"/>
    </location>
</feature>
<dbReference type="VEuPathDB" id="FungiDB:ATEG_04226"/>
<dbReference type="Proteomes" id="UP000452235">
    <property type="component" value="Unassembled WGS sequence"/>
</dbReference>
<dbReference type="OrthoDB" id="4366200at2759"/>
<evidence type="ECO:0000256" key="1">
    <source>
        <dbReference type="SAM" id="Coils"/>
    </source>
</evidence>
<feature type="coiled-coil region" evidence="1">
    <location>
        <begin position="406"/>
        <end position="447"/>
    </location>
</feature>
<evidence type="ECO:0000313" key="4">
    <source>
        <dbReference type="Proteomes" id="UP000452235"/>
    </source>
</evidence>
<evidence type="ECO:0000313" key="3">
    <source>
        <dbReference type="EMBL" id="GFF20235.1"/>
    </source>
</evidence>
<protein>
    <submittedName>
        <fullName evidence="3">Uncharacterized protein</fullName>
    </submittedName>
</protein>
<dbReference type="AlphaFoldDB" id="A0A5M3Z3S7"/>
<feature type="region of interest" description="Disordered" evidence="2">
    <location>
        <begin position="468"/>
        <end position="619"/>
    </location>
</feature>
<keyword evidence="1" id="KW-0175">Coiled coil</keyword>
<evidence type="ECO:0000256" key="2">
    <source>
        <dbReference type="SAM" id="MobiDB-lite"/>
    </source>
</evidence>
<feature type="compositionally biased region" description="Polar residues" evidence="2">
    <location>
        <begin position="51"/>
        <end position="63"/>
    </location>
</feature>
<reference evidence="3 4" key="1">
    <citation type="submission" date="2020-01" db="EMBL/GenBank/DDBJ databases">
        <title>Aspergillus terreus IFO 6365 whole genome shotgun sequence.</title>
        <authorList>
            <person name="Kanamasa S."/>
            <person name="Takahashi H."/>
        </authorList>
    </citation>
    <scope>NUCLEOTIDE SEQUENCE [LARGE SCALE GENOMIC DNA]</scope>
    <source>
        <strain evidence="3 4">IFO 6365</strain>
    </source>
</reference>
<dbReference type="EMBL" id="BLJY01000011">
    <property type="protein sequence ID" value="GFF20235.1"/>
    <property type="molecule type" value="Genomic_DNA"/>
</dbReference>
<feature type="compositionally biased region" description="Pro residues" evidence="2">
    <location>
        <begin position="514"/>
        <end position="527"/>
    </location>
</feature>
<feature type="compositionally biased region" description="Polar residues" evidence="2">
    <location>
        <begin position="555"/>
        <end position="572"/>
    </location>
</feature>
<sequence length="619" mass="67494">MDGSVVEGNSTSLQTCPSGPQKHLASEDLPSFPSIPPLHENDLGLTPPPGSQQQQHTNATQEPSQDEKPSIGNGKSSNQNQTALGLFDQNSGSSHDTAETDSLNHHYDFGHVEDATGNCSLDVLSAPDICSVGVIDDGIFEVFDSETLRELEAALEPRKRTGDEAFPNELDFWNPPEKKRVLDFFQGSASTSPEDTPSLSSPDSLLRTEQADSAPHTPPASENVHSPNSLFDSLDALFEDPNFQLPPDLHESPVPPAELPEPPELSFEASSDLWSKWFDVVDSISQMEHGTDHEAPPNTSPVSQLTKERFGLNSSDMLSNTASETLRVCPKPQYTSPYPTCGGPLGYFPSAPGIHVRCIEAVDRDVHNRISGLKDRVQQLTYERNKYRTAWNQWSTRDPSTGKSKEQLLREENTRLRRASSQLQNKVEEYKTEAAEWRTRLNDLSIVYNNLLYEIHVQRQMPAVAPVPRGYKPPAGGGHMPLPASVGPVQAAPPNGPNRGDQGSVNQPSVTTPAPRPPRPSAPPPAPIMIDLTDEGDDTPAPPPSNPRGAEMIQSLRNKQYGWLQSTGQPETGAQVVSAPQSPAHRGTPNTAERSHSHPPSSTEEELVRAMEAELTRSN</sequence>
<gene>
    <name evidence="3" type="ORF">ATEIFO6365_0011050000</name>
</gene>
<feature type="compositionally biased region" description="Pro residues" evidence="2">
    <location>
        <begin position="253"/>
        <end position="263"/>
    </location>
</feature>
<feature type="region of interest" description="Disordered" evidence="2">
    <location>
        <begin position="241"/>
        <end position="266"/>
    </location>
</feature>
<feature type="compositionally biased region" description="Polar residues" evidence="2">
    <location>
        <begin position="7"/>
        <end position="18"/>
    </location>
</feature>
<comment type="caution">
    <text evidence="3">The sequence shown here is derived from an EMBL/GenBank/DDBJ whole genome shotgun (WGS) entry which is preliminary data.</text>
</comment>
<feature type="compositionally biased region" description="Polar residues" evidence="2">
    <location>
        <begin position="73"/>
        <end position="95"/>
    </location>
</feature>